<evidence type="ECO:0000259" key="9">
    <source>
        <dbReference type="PROSITE" id="PS50928"/>
    </source>
</evidence>
<reference evidence="10" key="1">
    <citation type="submission" date="2023-07" db="EMBL/GenBank/DDBJ databases">
        <title>Fictibacillus sp. isolated from freshwater pond.</title>
        <authorList>
            <person name="Kirdat K."/>
            <person name="Bhat A."/>
            <person name="Mourya A."/>
            <person name="Yadav A."/>
        </authorList>
    </citation>
    <scope>NUCLEOTIDE SEQUENCE</scope>
    <source>
        <strain evidence="10">NE201</strain>
    </source>
</reference>
<dbReference type="Proteomes" id="UP001172721">
    <property type="component" value="Unassembled WGS sequence"/>
</dbReference>
<keyword evidence="6 7" id="KW-0472">Membrane</keyword>
<dbReference type="PROSITE" id="PS50928">
    <property type="entry name" value="ABC_TM1"/>
    <property type="match status" value="1"/>
</dbReference>
<accession>A0ABT8HTH7</accession>
<sequence length="311" mass="34704">MDTTAETSMKQKWNTQGKKKSSNKRKWLQALIFLLPSLLLLGIFFAGPIIMTFYFAFTDMSLTGASAQNIQYVGFQNFTNMFQDPSFKTSFMKTMVFLLMSAILGQQVLGFILAMLMREKNATVRRITGTAVIAGWVTPEIICAFAFVTFFSDNGTLNHLLNIFNFGPVSWLYTFPMAAVVIANIWHGTAYSMMMFQAALDGVPKEIHEAAMVDGAGRWQRLWRITIPSIKNTISTNLVVITLGTLGVFSLIYTMTGGGPANSTSTMPVFMYKQAFVNYQLGYGTAISLILLLIGITFSLLYIKFLKTDQE</sequence>
<evidence type="ECO:0000313" key="10">
    <source>
        <dbReference type="EMBL" id="MDN4524080.1"/>
    </source>
</evidence>
<name>A0ABT8HTH7_9BACL</name>
<evidence type="ECO:0000256" key="7">
    <source>
        <dbReference type="RuleBase" id="RU363032"/>
    </source>
</evidence>
<feature type="transmembrane region" description="Helical" evidence="7">
    <location>
        <begin position="95"/>
        <end position="117"/>
    </location>
</feature>
<evidence type="ECO:0000256" key="6">
    <source>
        <dbReference type="ARBA" id="ARBA00023136"/>
    </source>
</evidence>
<evidence type="ECO:0000256" key="1">
    <source>
        <dbReference type="ARBA" id="ARBA00004651"/>
    </source>
</evidence>
<dbReference type="Gene3D" id="1.10.3720.10">
    <property type="entry name" value="MetI-like"/>
    <property type="match status" value="1"/>
</dbReference>
<evidence type="ECO:0000256" key="2">
    <source>
        <dbReference type="ARBA" id="ARBA00022448"/>
    </source>
</evidence>
<feature type="transmembrane region" description="Helical" evidence="7">
    <location>
        <begin position="238"/>
        <end position="261"/>
    </location>
</feature>
<keyword evidence="3" id="KW-1003">Cell membrane</keyword>
<dbReference type="InterPro" id="IPR000515">
    <property type="entry name" value="MetI-like"/>
</dbReference>
<keyword evidence="4 7" id="KW-0812">Transmembrane</keyword>
<feature type="transmembrane region" description="Helical" evidence="7">
    <location>
        <begin position="281"/>
        <end position="303"/>
    </location>
</feature>
<dbReference type="CDD" id="cd06261">
    <property type="entry name" value="TM_PBP2"/>
    <property type="match status" value="1"/>
</dbReference>
<feature type="region of interest" description="Disordered" evidence="8">
    <location>
        <begin position="1"/>
        <end position="20"/>
    </location>
</feature>
<feature type="transmembrane region" description="Helical" evidence="7">
    <location>
        <begin position="129"/>
        <end position="151"/>
    </location>
</feature>
<organism evidence="10 11">
    <name type="scientific">Fictibacillus fluitans</name>
    <dbReference type="NCBI Taxonomy" id="3058422"/>
    <lineage>
        <taxon>Bacteria</taxon>
        <taxon>Bacillati</taxon>
        <taxon>Bacillota</taxon>
        <taxon>Bacilli</taxon>
        <taxon>Bacillales</taxon>
        <taxon>Fictibacillaceae</taxon>
        <taxon>Fictibacillus</taxon>
    </lineage>
</organism>
<feature type="compositionally biased region" description="Polar residues" evidence="8">
    <location>
        <begin position="1"/>
        <end position="16"/>
    </location>
</feature>
<evidence type="ECO:0000313" key="11">
    <source>
        <dbReference type="Proteomes" id="UP001172721"/>
    </source>
</evidence>
<evidence type="ECO:0000256" key="4">
    <source>
        <dbReference type="ARBA" id="ARBA00022692"/>
    </source>
</evidence>
<feature type="transmembrane region" description="Helical" evidence="7">
    <location>
        <begin position="27"/>
        <end position="57"/>
    </location>
</feature>
<comment type="subcellular location">
    <subcellularLocation>
        <location evidence="1 7">Cell membrane</location>
        <topology evidence="1 7">Multi-pass membrane protein</topology>
    </subcellularLocation>
</comment>
<dbReference type="EMBL" id="JAUHTR010000002">
    <property type="protein sequence ID" value="MDN4524080.1"/>
    <property type="molecule type" value="Genomic_DNA"/>
</dbReference>
<dbReference type="PANTHER" id="PTHR43005:SF1">
    <property type="entry name" value="SPERMIDINE_PUTRESCINE TRANSPORT SYSTEM PERMEASE PROTEIN"/>
    <property type="match status" value="1"/>
</dbReference>
<dbReference type="InterPro" id="IPR035906">
    <property type="entry name" value="MetI-like_sf"/>
</dbReference>
<feature type="transmembrane region" description="Helical" evidence="7">
    <location>
        <begin position="163"/>
        <end position="186"/>
    </location>
</feature>
<dbReference type="Pfam" id="PF00528">
    <property type="entry name" value="BPD_transp_1"/>
    <property type="match status" value="1"/>
</dbReference>
<feature type="domain" description="ABC transmembrane type-1" evidence="9">
    <location>
        <begin position="92"/>
        <end position="302"/>
    </location>
</feature>
<dbReference type="PANTHER" id="PTHR43005">
    <property type="entry name" value="BLR7065 PROTEIN"/>
    <property type="match status" value="1"/>
</dbReference>
<comment type="caution">
    <text evidence="10">The sequence shown here is derived from an EMBL/GenBank/DDBJ whole genome shotgun (WGS) entry which is preliminary data.</text>
</comment>
<proteinExistence type="inferred from homology"/>
<keyword evidence="2 7" id="KW-0813">Transport</keyword>
<evidence type="ECO:0000256" key="8">
    <source>
        <dbReference type="SAM" id="MobiDB-lite"/>
    </source>
</evidence>
<evidence type="ECO:0000256" key="3">
    <source>
        <dbReference type="ARBA" id="ARBA00022475"/>
    </source>
</evidence>
<keyword evidence="11" id="KW-1185">Reference proteome</keyword>
<dbReference type="SUPFAM" id="SSF160964">
    <property type="entry name" value="MalF N-terminal region-like"/>
    <property type="match status" value="1"/>
</dbReference>
<comment type="similarity">
    <text evidence="7">Belongs to the binding-protein-dependent transport system permease family.</text>
</comment>
<evidence type="ECO:0000256" key="5">
    <source>
        <dbReference type="ARBA" id="ARBA00022989"/>
    </source>
</evidence>
<dbReference type="SUPFAM" id="SSF161098">
    <property type="entry name" value="MetI-like"/>
    <property type="match status" value="1"/>
</dbReference>
<keyword evidence="5 7" id="KW-1133">Transmembrane helix</keyword>
<gene>
    <name evidence="10" type="ORF">QYB97_06320</name>
</gene>
<protein>
    <submittedName>
        <fullName evidence="10">Sugar ABC transporter permease</fullName>
    </submittedName>
</protein>